<proteinExistence type="predicted"/>
<dbReference type="GO" id="GO:0016301">
    <property type="term" value="F:kinase activity"/>
    <property type="evidence" value="ECO:0007669"/>
    <property type="project" value="UniProtKB-KW"/>
</dbReference>
<dbReference type="InterPro" id="IPR023214">
    <property type="entry name" value="HAD_sf"/>
</dbReference>
<dbReference type="Gene3D" id="3.40.50.300">
    <property type="entry name" value="P-loop containing nucleotide triphosphate hydrolases"/>
    <property type="match status" value="1"/>
</dbReference>
<dbReference type="SUPFAM" id="SSF56784">
    <property type="entry name" value="HAD-like"/>
    <property type="match status" value="1"/>
</dbReference>
<evidence type="ECO:0000313" key="2">
    <source>
        <dbReference type="EMBL" id="RAV17630.1"/>
    </source>
</evidence>
<dbReference type="InterPro" id="IPR056782">
    <property type="entry name" value="HAD_PNKP"/>
</dbReference>
<protein>
    <submittedName>
        <fullName evidence="2">Polynucleotide kinase</fullName>
    </submittedName>
</protein>
<dbReference type="SUPFAM" id="SSF52540">
    <property type="entry name" value="P-loop containing nucleoside triphosphate hydrolases"/>
    <property type="match status" value="1"/>
</dbReference>
<evidence type="ECO:0000313" key="3">
    <source>
        <dbReference type="Proteomes" id="UP000250915"/>
    </source>
</evidence>
<evidence type="ECO:0000259" key="1">
    <source>
        <dbReference type="Pfam" id="PF25109"/>
    </source>
</evidence>
<dbReference type="InterPro" id="IPR036412">
    <property type="entry name" value="HAD-like_sf"/>
</dbReference>
<dbReference type="RefSeq" id="WP_112630872.1">
    <property type="nucleotide sequence ID" value="NZ_QMEV01000001.1"/>
</dbReference>
<dbReference type="Proteomes" id="UP000250915">
    <property type="component" value="Unassembled WGS sequence"/>
</dbReference>
<gene>
    <name evidence="2" type="ORF">DQP57_00560</name>
</gene>
<name>A0A329MCP2_9MYCO</name>
<dbReference type="AlphaFoldDB" id="A0A329MCP2"/>
<comment type="caution">
    <text evidence="2">The sequence shown here is derived from an EMBL/GenBank/DDBJ whole genome shotgun (WGS) entry which is preliminary data.</text>
</comment>
<keyword evidence="2" id="KW-0808">Transferase</keyword>
<reference evidence="2 3" key="1">
    <citation type="submission" date="2018-06" db="EMBL/GenBank/DDBJ databases">
        <title>NTM in soil in Japan.</title>
        <authorList>
            <person name="Ohya K."/>
        </authorList>
    </citation>
    <scope>NUCLEOTIDE SEQUENCE [LARGE SCALE GENOMIC DNA]</scope>
    <source>
        <strain evidence="2 3">GF28</strain>
    </source>
</reference>
<dbReference type="OrthoDB" id="7592866at2"/>
<dbReference type="Pfam" id="PF13671">
    <property type="entry name" value="AAA_33"/>
    <property type="match status" value="1"/>
</dbReference>
<sequence length="297" mass="34257">MRGYSGSGKSTKARQIAQDTGAVVVCRDNLRKMLLGEYWTGRREDEDRVSIAEEAQVLALLGAGVPVVVDATHLVPQFLRRWARIATRHGVDFEVVDVHCDPADCKRNDHGRMLAGGRYVGDRVIDEQVRKHPVEKWPVITATPFTVDPYRPPMIKGSKPPAILVDIDGTLAHMQGRSPYDYDKVGTDAIDPVIRDLVNEWKYKDPRNRNVIVLSGRDGKCFYDTRRWLWRFGVDYDALIMRERDDNRPDYLVKYELFNKYIRDNYDVKFVLDDRQQVVDMWRKLGLKCLQVAEGNF</sequence>
<dbReference type="EMBL" id="QMEV01000001">
    <property type="protein sequence ID" value="RAV17630.1"/>
    <property type="molecule type" value="Genomic_DNA"/>
</dbReference>
<keyword evidence="2" id="KW-0418">Kinase</keyword>
<dbReference type="Gene3D" id="3.40.50.1000">
    <property type="entry name" value="HAD superfamily/HAD-like"/>
    <property type="match status" value="1"/>
</dbReference>
<dbReference type="Pfam" id="PF25109">
    <property type="entry name" value="HAD_PNKP"/>
    <property type="match status" value="1"/>
</dbReference>
<accession>A0A329MCP2</accession>
<organism evidence="2 3">
    <name type="scientific">Mycobacterium colombiense</name>
    <dbReference type="NCBI Taxonomy" id="339268"/>
    <lineage>
        <taxon>Bacteria</taxon>
        <taxon>Bacillati</taxon>
        <taxon>Actinomycetota</taxon>
        <taxon>Actinomycetes</taxon>
        <taxon>Mycobacteriales</taxon>
        <taxon>Mycobacteriaceae</taxon>
        <taxon>Mycobacterium</taxon>
        <taxon>Mycobacterium avium complex (MAC)</taxon>
    </lineage>
</organism>
<dbReference type="InterPro" id="IPR027417">
    <property type="entry name" value="P-loop_NTPase"/>
</dbReference>
<feature type="domain" description="Polynucleotide kinase PNKP phosphatase" evidence="1">
    <location>
        <begin position="160"/>
        <end position="297"/>
    </location>
</feature>